<evidence type="ECO:0000313" key="1">
    <source>
        <dbReference type="EMBL" id="QDO90171.1"/>
    </source>
</evidence>
<accession>A0A516GF69</accession>
<dbReference type="Proteomes" id="UP000315395">
    <property type="component" value="Chromosome"/>
</dbReference>
<organism evidence="1 2">
    <name type="scientific">Ornithinimicrobium ciconiae</name>
    <dbReference type="NCBI Taxonomy" id="2594265"/>
    <lineage>
        <taxon>Bacteria</taxon>
        <taxon>Bacillati</taxon>
        <taxon>Actinomycetota</taxon>
        <taxon>Actinomycetes</taxon>
        <taxon>Micrococcales</taxon>
        <taxon>Ornithinimicrobiaceae</taxon>
        <taxon>Ornithinimicrobium</taxon>
    </lineage>
</organism>
<dbReference type="AlphaFoldDB" id="A0A516GF69"/>
<dbReference type="OrthoDB" id="3171021at2"/>
<gene>
    <name evidence="1" type="ORF">FNH13_02230</name>
</gene>
<dbReference type="GO" id="GO:0016740">
    <property type="term" value="F:transferase activity"/>
    <property type="evidence" value="ECO:0007669"/>
    <property type="project" value="UniProtKB-KW"/>
</dbReference>
<keyword evidence="2" id="KW-1185">Reference proteome</keyword>
<evidence type="ECO:0000313" key="2">
    <source>
        <dbReference type="Proteomes" id="UP000315395"/>
    </source>
</evidence>
<reference evidence="1 2" key="1">
    <citation type="submission" date="2019-07" db="EMBL/GenBank/DDBJ databases">
        <title>complete genome sequencing of Ornithinimicrobium sp. H23M54.</title>
        <authorList>
            <person name="Bae J.-W."/>
            <person name="Lee S.-Y."/>
        </authorList>
    </citation>
    <scope>NUCLEOTIDE SEQUENCE [LARGE SCALE GENOMIC DNA]</scope>
    <source>
        <strain evidence="1 2">H23M54</strain>
    </source>
</reference>
<protein>
    <submittedName>
        <fullName evidence="1">Glycosyltransferase family 4 protein</fullName>
    </submittedName>
</protein>
<proteinExistence type="predicted"/>
<sequence>MSNVRDDATGSGSARDLVVAYAFAPYADTAGVVAAKRVREAGRPVDVIQNEMSSQRDSDPALDKIAGDLVRRRAVLRTPTLFSSWKGVNTFVEVGLEQALAWEAGGSTYERIYSRAHWVPSHVLAARLKTLWPQVRWTAEFSDPLSVYVDAKERHSPAGEGPLLDELRAATRAAGFEPPGDNLFTWVEHLPYALADELIFTNENQRELMLSRIPDEALAARARERSVVSPHPTLPPEFYELTQPEVDLDPQVRHIGYFGNFYANRSMTAVVAALTALPADVRRRLQIDVYTSKPDAIASALKALHMEGAESVKTRPFVSYLDFLALSRRMDALLINDAITTGLFPANPFLPSKWSDYRGSGPPVWGIVEPGSPLSAQPLDYRSPVRHTTAAVQVLGQIALS</sequence>
<dbReference type="EMBL" id="CP041616">
    <property type="protein sequence ID" value="QDO90171.1"/>
    <property type="molecule type" value="Genomic_DNA"/>
</dbReference>
<name>A0A516GF69_9MICO</name>
<dbReference type="KEGG" id="orz:FNH13_02230"/>
<keyword evidence="1" id="KW-0808">Transferase</keyword>